<evidence type="ECO:0000256" key="3">
    <source>
        <dbReference type="ARBA" id="ARBA00023125"/>
    </source>
</evidence>
<dbReference type="STRING" id="4540.A0A3L6QA51"/>
<proteinExistence type="predicted"/>
<feature type="domain" description="TF-B3" evidence="7">
    <location>
        <begin position="293"/>
        <end position="390"/>
    </location>
</feature>
<comment type="subcellular location">
    <subcellularLocation>
        <location evidence="1">Nucleus</location>
    </subcellularLocation>
</comment>
<evidence type="ECO:0000256" key="2">
    <source>
        <dbReference type="ARBA" id="ARBA00023015"/>
    </source>
</evidence>
<keyword evidence="5" id="KW-0539">Nucleus</keyword>
<feature type="domain" description="TF-B3" evidence="7">
    <location>
        <begin position="438"/>
        <end position="533"/>
    </location>
</feature>
<dbReference type="OrthoDB" id="1666376at2759"/>
<dbReference type="Pfam" id="PF02362">
    <property type="entry name" value="B3"/>
    <property type="match status" value="3"/>
</dbReference>
<protein>
    <submittedName>
        <fullName evidence="8">B3 domain-containing protein</fullName>
    </submittedName>
</protein>
<dbReference type="SUPFAM" id="SSF101936">
    <property type="entry name" value="DNA-binding pseudobarrel domain"/>
    <property type="match status" value="3"/>
</dbReference>
<keyword evidence="3" id="KW-0238">DNA-binding</keyword>
<dbReference type="CDD" id="cd10017">
    <property type="entry name" value="B3_DNA"/>
    <property type="match status" value="3"/>
</dbReference>
<evidence type="ECO:0000256" key="6">
    <source>
        <dbReference type="SAM" id="MobiDB-lite"/>
    </source>
</evidence>
<name>A0A3L6QA51_PANMI</name>
<dbReference type="PANTHER" id="PTHR31674:SF86">
    <property type="entry name" value="B3 DOMAIN-CONTAINING PROTEIN OS04G0347400-RELATED"/>
    <property type="match status" value="1"/>
</dbReference>
<gene>
    <name evidence="8" type="ORF">C2845_PM15G04470</name>
</gene>
<sequence>MASSGDHAAATKHLRVLLPFTCDSLRIPDELAEEIGAGEALVVGPLGGKARSSGASRSAATATALSWAAAGPSSRTRAASAQGGSSSSATAAAACSPSRPSMKPAASGTSALPLRLLGSFARRYLNRNAEAAVSGKATACKPQFIIVLPTDFMEKMLIPAKFVQQHIPKEHRNNSMAIVLGPHGKVYNIKLEMDRSDMFFTGGWSQFMVFHDITESNALLVRYEGNLVFTAKVFGSDGLQRDSKQKENRALQRATLSQSKKLQKAPSVSIQKRKRKNKTSLQRNSIYKIGPPSWIKKQINTNTLEKHLALAKAFCDAIGLREPCTITLRTSRTDGTKSWLVHGLPCKTSSYLLVQGWRQFCQENHLKEGDTCTFNVIETTLWNVLITRHEEKMNQFCYETPKRKKDKSSTDGQKMLQGSMNYLNKGRTKTVFEIGPPAWIKKEINASTIENHLNLPLPFCEAIGLRQRCMIMLKTSTSSTKSWRVRLNPYQNCCQLVGGWKNFCLDNGIRVGDVCTLQIVETTLWNVIVDRREDRTR</sequence>
<keyword evidence="9" id="KW-1185">Reference proteome</keyword>
<evidence type="ECO:0000256" key="4">
    <source>
        <dbReference type="ARBA" id="ARBA00023163"/>
    </source>
</evidence>
<organism evidence="8 9">
    <name type="scientific">Panicum miliaceum</name>
    <name type="common">Proso millet</name>
    <name type="synonym">Broomcorn millet</name>
    <dbReference type="NCBI Taxonomy" id="4540"/>
    <lineage>
        <taxon>Eukaryota</taxon>
        <taxon>Viridiplantae</taxon>
        <taxon>Streptophyta</taxon>
        <taxon>Embryophyta</taxon>
        <taxon>Tracheophyta</taxon>
        <taxon>Spermatophyta</taxon>
        <taxon>Magnoliopsida</taxon>
        <taxon>Liliopsida</taxon>
        <taxon>Poales</taxon>
        <taxon>Poaceae</taxon>
        <taxon>PACMAD clade</taxon>
        <taxon>Panicoideae</taxon>
        <taxon>Panicodae</taxon>
        <taxon>Paniceae</taxon>
        <taxon>Panicinae</taxon>
        <taxon>Panicum</taxon>
        <taxon>Panicum sect. Panicum</taxon>
    </lineage>
</organism>
<evidence type="ECO:0000256" key="1">
    <source>
        <dbReference type="ARBA" id="ARBA00004123"/>
    </source>
</evidence>
<dbReference type="InterPro" id="IPR003340">
    <property type="entry name" value="B3_DNA-bd"/>
</dbReference>
<dbReference type="PANTHER" id="PTHR31674">
    <property type="entry name" value="B3 DOMAIN-CONTAINING PROTEIN REM-LIKE 3-RELATED"/>
    <property type="match status" value="1"/>
</dbReference>
<evidence type="ECO:0000256" key="5">
    <source>
        <dbReference type="ARBA" id="ARBA00023242"/>
    </source>
</evidence>
<evidence type="ECO:0000313" key="9">
    <source>
        <dbReference type="Proteomes" id="UP000275267"/>
    </source>
</evidence>
<keyword evidence="2" id="KW-0805">Transcription regulation</keyword>
<feature type="compositionally biased region" description="Low complexity" evidence="6">
    <location>
        <begin position="76"/>
        <end position="101"/>
    </location>
</feature>
<accession>A0A3L6QA51</accession>
<dbReference type="Gene3D" id="2.40.330.10">
    <property type="entry name" value="DNA-binding pseudobarrel domain"/>
    <property type="match status" value="3"/>
</dbReference>
<dbReference type="InterPro" id="IPR015300">
    <property type="entry name" value="DNA-bd_pseudobarrel_sf"/>
</dbReference>
<dbReference type="GO" id="GO:0005634">
    <property type="term" value="C:nucleus"/>
    <property type="evidence" value="ECO:0007669"/>
    <property type="project" value="UniProtKB-SubCell"/>
</dbReference>
<comment type="caution">
    <text evidence="8">The sequence shown here is derived from an EMBL/GenBank/DDBJ whole genome shotgun (WGS) entry which is preliminary data.</text>
</comment>
<reference evidence="9" key="1">
    <citation type="journal article" date="2019" name="Nat. Commun.">
        <title>The genome of broomcorn millet.</title>
        <authorList>
            <person name="Zou C."/>
            <person name="Miki D."/>
            <person name="Li D."/>
            <person name="Tang Q."/>
            <person name="Xiao L."/>
            <person name="Rajput S."/>
            <person name="Deng P."/>
            <person name="Jia W."/>
            <person name="Huang R."/>
            <person name="Zhang M."/>
            <person name="Sun Y."/>
            <person name="Hu J."/>
            <person name="Fu X."/>
            <person name="Schnable P.S."/>
            <person name="Li F."/>
            <person name="Zhang H."/>
            <person name="Feng B."/>
            <person name="Zhu X."/>
            <person name="Liu R."/>
            <person name="Schnable J.C."/>
            <person name="Zhu J.-K."/>
            <person name="Zhang H."/>
        </authorList>
    </citation>
    <scope>NUCLEOTIDE SEQUENCE [LARGE SCALE GENOMIC DNA]</scope>
</reference>
<feature type="region of interest" description="Disordered" evidence="6">
    <location>
        <begin position="76"/>
        <end position="108"/>
    </location>
</feature>
<evidence type="ECO:0000313" key="8">
    <source>
        <dbReference type="EMBL" id="RLM74067.1"/>
    </source>
</evidence>
<dbReference type="AlphaFoldDB" id="A0A3L6QA51"/>
<evidence type="ECO:0000259" key="7">
    <source>
        <dbReference type="PROSITE" id="PS50863"/>
    </source>
</evidence>
<dbReference type="GO" id="GO:0003677">
    <property type="term" value="F:DNA binding"/>
    <property type="evidence" value="ECO:0007669"/>
    <property type="project" value="UniProtKB-KW"/>
</dbReference>
<dbReference type="InterPro" id="IPR039218">
    <property type="entry name" value="REM_fam"/>
</dbReference>
<feature type="domain" description="TF-B3" evidence="7">
    <location>
        <begin position="141"/>
        <end position="237"/>
    </location>
</feature>
<dbReference type="SMART" id="SM01019">
    <property type="entry name" value="B3"/>
    <property type="match status" value="3"/>
</dbReference>
<dbReference type="PROSITE" id="PS50863">
    <property type="entry name" value="B3"/>
    <property type="match status" value="3"/>
</dbReference>
<dbReference type="EMBL" id="PQIB02000013">
    <property type="protein sequence ID" value="RLM74067.1"/>
    <property type="molecule type" value="Genomic_DNA"/>
</dbReference>
<dbReference type="Proteomes" id="UP000275267">
    <property type="component" value="Unassembled WGS sequence"/>
</dbReference>
<keyword evidence="4" id="KW-0804">Transcription</keyword>